<dbReference type="PROSITE" id="PS51462">
    <property type="entry name" value="NUDIX"/>
    <property type="match status" value="1"/>
</dbReference>
<dbReference type="GO" id="GO:0016787">
    <property type="term" value="F:hydrolase activity"/>
    <property type="evidence" value="ECO:0007669"/>
    <property type="project" value="UniProtKB-KW"/>
</dbReference>
<keyword evidence="5" id="KW-1185">Reference proteome</keyword>
<dbReference type="PATRIC" id="fig|1121439.3.peg.1066"/>
<evidence type="ECO:0000259" key="3">
    <source>
        <dbReference type="PROSITE" id="PS51462"/>
    </source>
</evidence>
<dbReference type="PANTHER" id="PTHR43736">
    <property type="entry name" value="ADP-RIBOSE PYROPHOSPHATASE"/>
    <property type="match status" value="1"/>
</dbReference>
<dbReference type="STRING" id="1121439.dsat_2662"/>
<dbReference type="InterPro" id="IPR000086">
    <property type="entry name" value="NUDIX_hydrolase_dom"/>
</dbReference>
<dbReference type="SUPFAM" id="SSF55811">
    <property type="entry name" value="Nudix"/>
    <property type="match status" value="1"/>
</dbReference>
<dbReference type="PROSITE" id="PS00893">
    <property type="entry name" value="NUDIX_BOX"/>
    <property type="match status" value="1"/>
</dbReference>
<dbReference type="AlphaFoldDB" id="S7TDG4"/>
<evidence type="ECO:0000256" key="1">
    <source>
        <dbReference type="ARBA" id="ARBA00022801"/>
    </source>
</evidence>
<organism evidence="4 5">
    <name type="scientific">Alkalidesulfovibrio alkalitolerans DSM 16529</name>
    <dbReference type="NCBI Taxonomy" id="1121439"/>
    <lineage>
        <taxon>Bacteria</taxon>
        <taxon>Pseudomonadati</taxon>
        <taxon>Thermodesulfobacteriota</taxon>
        <taxon>Desulfovibrionia</taxon>
        <taxon>Desulfovibrionales</taxon>
        <taxon>Desulfovibrionaceae</taxon>
        <taxon>Alkalidesulfovibrio</taxon>
    </lineage>
</organism>
<evidence type="ECO:0000313" key="5">
    <source>
        <dbReference type="Proteomes" id="UP000014975"/>
    </source>
</evidence>
<dbReference type="PANTHER" id="PTHR43736:SF1">
    <property type="entry name" value="DIHYDRONEOPTERIN TRIPHOSPHATE DIPHOSPHATASE"/>
    <property type="match status" value="1"/>
</dbReference>
<dbReference type="Proteomes" id="UP000014975">
    <property type="component" value="Unassembled WGS sequence"/>
</dbReference>
<reference evidence="4 5" key="1">
    <citation type="journal article" date="2013" name="Genome Announc.">
        <title>Draft genome sequences for three mercury-methylating, sulfate-reducing bacteria.</title>
        <authorList>
            <person name="Brown S.D."/>
            <person name="Hurt R.A.Jr."/>
            <person name="Gilmour C.C."/>
            <person name="Elias D.A."/>
        </authorList>
    </citation>
    <scope>NUCLEOTIDE SEQUENCE [LARGE SCALE GENOMIC DNA]</scope>
    <source>
        <strain evidence="4 5">DSM 16529</strain>
    </source>
</reference>
<dbReference type="Gene3D" id="3.90.79.10">
    <property type="entry name" value="Nucleoside Triphosphate Pyrophosphohydrolase"/>
    <property type="match status" value="1"/>
</dbReference>
<dbReference type="eggNOG" id="COG1051">
    <property type="taxonomic scope" value="Bacteria"/>
</dbReference>
<gene>
    <name evidence="4" type="ORF">dsat_2662</name>
</gene>
<dbReference type="EMBL" id="ATHI01000007">
    <property type="protein sequence ID" value="EPR34620.1"/>
    <property type="molecule type" value="Genomic_DNA"/>
</dbReference>
<protein>
    <submittedName>
        <fullName evidence="4">NUDIX hydrolase</fullName>
    </submittedName>
</protein>
<keyword evidence="1 2" id="KW-0378">Hydrolase</keyword>
<dbReference type="Pfam" id="PF00293">
    <property type="entry name" value="NUDIX"/>
    <property type="match status" value="1"/>
</dbReference>
<evidence type="ECO:0000256" key="2">
    <source>
        <dbReference type="RuleBase" id="RU003476"/>
    </source>
</evidence>
<dbReference type="InterPro" id="IPR020084">
    <property type="entry name" value="NUDIX_hydrolase_CS"/>
</dbReference>
<dbReference type="OrthoDB" id="9761969at2"/>
<feature type="domain" description="Nudix hydrolase" evidence="3">
    <location>
        <begin position="19"/>
        <end position="145"/>
    </location>
</feature>
<dbReference type="CDD" id="cd18873">
    <property type="entry name" value="NUDIX_NadM_like"/>
    <property type="match status" value="1"/>
</dbReference>
<sequence length="160" mass="17613">MFKTLSCPRCGHGISLFANPTPTVDVVVYLPWRGVLLVERGNEPFGYALPGGFVDEGETAESAAVREASEETGLEVVLTGILGVYSRPDRDPRRHTMSVVYTALPMTQDEPRAGDDAARAAYHPLDRLPRPIVFDHEEILRDFADSLARANRYVSKALKG</sequence>
<comment type="caution">
    <text evidence="4">The sequence shown here is derived from an EMBL/GenBank/DDBJ whole genome shotgun (WGS) entry which is preliminary data.</text>
</comment>
<evidence type="ECO:0000313" key="4">
    <source>
        <dbReference type="EMBL" id="EPR34620.1"/>
    </source>
</evidence>
<dbReference type="RefSeq" id="WP_020886547.1">
    <property type="nucleotide sequence ID" value="NZ_ATHI01000007.1"/>
</dbReference>
<proteinExistence type="inferred from homology"/>
<name>S7TDG4_9BACT</name>
<dbReference type="InterPro" id="IPR020476">
    <property type="entry name" value="Nudix_hydrolase"/>
</dbReference>
<dbReference type="PRINTS" id="PR00502">
    <property type="entry name" value="NUDIXFAMILY"/>
</dbReference>
<dbReference type="InterPro" id="IPR015797">
    <property type="entry name" value="NUDIX_hydrolase-like_dom_sf"/>
</dbReference>
<comment type="similarity">
    <text evidence="2">Belongs to the Nudix hydrolase family.</text>
</comment>
<accession>S7TDG4</accession>